<feature type="transmembrane region" description="Helical" evidence="1">
    <location>
        <begin position="150"/>
        <end position="169"/>
    </location>
</feature>
<keyword evidence="1" id="KW-0472">Membrane</keyword>
<evidence type="ECO:0000313" key="2">
    <source>
        <dbReference type="EMBL" id="MBP1042171.1"/>
    </source>
</evidence>
<dbReference type="EMBL" id="JAEEGA010000009">
    <property type="protein sequence ID" value="MBP1042171.1"/>
    <property type="molecule type" value="Genomic_DNA"/>
</dbReference>
<organism evidence="2 3">
    <name type="scientific">Vagococcus allomyrinae</name>
    <dbReference type="NCBI Taxonomy" id="2794353"/>
    <lineage>
        <taxon>Bacteria</taxon>
        <taxon>Bacillati</taxon>
        <taxon>Bacillota</taxon>
        <taxon>Bacilli</taxon>
        <taxon>Lactobacillales</taxon>
        <taxon>Enterococcaceae</taxon>
        <taxon>Vagococcus</taxon>
    </lineage>
</organism>
<evidence type="ECO:0000313" key="3">
    <source>
        <dbReference type="Proteomes" id="UP000674938"/>
    </source>
</evidence>
<dbReference type="RefSeq" id="WP_209529122.1">
    <property type="nucleotide sequence ID" value="NZ_JAEEGA010000009.1"/>
</dbReference>
<dbReference type="AlphaFoldDB" id="A0A940PER0"/>
<keyword evidence="1" id="KW-1133">Transmembrane helix</keyword>
<evidence type="ECO:0000256" key="1">
    <source>
        <dbReference type="SAM" id="Phobius"/>
    </source>
</evidence>
<name>A0A940PER0_9ENTE</name>
<feature type="transmembrane region" description="Helical" evidence="1">
    <location>
        <begin position="7"/>
        <end position="32"/>
    </location>
</feature>
<keyword evidence="3" id="KW-1185">Reference proteome</keyword>
<protein>
    <submittedName>
        <fullName evidence="2">DUF1772 domain-containing protein</fullName>
    </submittedName>
</protein>
<feature type="transmembrane region" description="Helical" evidence="1">
    <location>
        <begin position="61"/>
        <end position="83"/>
    </location>
</feature>
<reference evidence="2" key="1">
    <citation type="submission" date="2020-12" db="EMBL/GenBank/DDBJ databases">
        <title>Vagococcus allomyrinae sp. nov. and Enterococcus lavae sp. nov., isolated from the larvae of Allomyrina dichotoma.</title>
        <authorList>
            <person name="Lee S.D."/>
        </authorList>
    </citation>
    <scope>NUCLEOTIDE SEQUENCE</scope>
    <source>
        <strain evidence="2">BWB3-3</strain>
    </source>
</reference>
<keyword evidence="1" id="KW-0812">Transmembrane</keyword>
<dbReference type="Pfam" id="PF08592">
    <property type="entry name" value="Anthrone_oxy"/>
    <property type="match status" value="1"/>
</dbReference>
<dbReference type="InterPro" id="IPR013901">
    <property type="entry name" value="Anthrone_oxy"/>
</dbReference>
<comment type="caution">
    <text evidence="2">The sequence shown here is derived from an EMBL/GenBank/DDBJ whole genome shotgun (WGS) entry which is preliminary data.</text>
</comment>
<proteinExistence type="predicted"/>
<accession>A0A940PER0</accession>
<feature type="transmembrane region" description="Helical" evidence="1">
    <location>
        <begin position="90"/>
        <end position="111"/>
    </location>
</feature>
<dbReference type="Proteomes" id="UP000674938">
    <property type="component" value="Unassembled WGS sequence"/>
</dbReference>
<sequence>MFRQLSINYLALLTMTFILGLSLFLFFFFWAISKMPSLNKTSADIAIPSMNAINKALKRPWLLVGFLLTPVAYLSCGFLTQYLSRHSGPLFFYLSGIIYVIGVVIVTGTIIEPLNFQLSQVKSITAPDDYQRIWQSYSQKWQFWNKIRTLSSAIALSLFCIGCFFLFLYN</sequence>
<gene>
    <name evidence="2" type="ORF">I6N95_14215</name>
</gene>